<dbReference type="EMBL" id="CAKMMG010000001">
    <property type="protein sequence ID" value="CAH1190749.1"/>
    <property type="molecule type" value="Genomic_DNA"/>
</dbReference>
<reference evidence="1" key="1">
    <citation type="submission" date="2022-01" db="EMBL/GenBank/DDBJ databases">
        <authorList>
            <person name="Criscuolo A."/>
        </authorList>
    </citation>
    <scope>NUCLEOTIDE SEQUENCE</scope>
    <source>
        <strain evidence="1">CIP111892</strain>
    </source>
</reference>
<protein>
    <recommendedName>
        <fullName evidence="3">Lipoprotein</fullName>
    </recommendedName>
</protein>
<evidence type="ECO:0000313" key="2">
    <source>
        <dbReference type="Proteomes" id="UP000838324"/>
    </source>
</evidence>
<accession>A0ABM9BN23</accession>
<evidence type="ECO:0008006" key="3">
    <source>
        <dbReference type="Google" id="ProtNLM"/>
    </source>
</evidence>
<dbReference type="Proteomes" id="UP000838324">
    <property type="component" value="Unassembled WGS sequence"/>
</dbReference>
<dbReference type="RefSeq" id="WP_236329149.1">
    <property type="nucleotide sequence ID" value="NZ_CAKMMG010000001.1"/>
</dbReference>
<organism evidence="1 2">
    <name type="scientific">Paenibacillus auburnensis</name>
    <dbReference type="NCBI Taxonomy" id="2905649"/>
    <lineage>
        <taxon>Bacteria</taxon>
        <taxon>Bacillati</taxon>
        <taxon>Bacillota</taxon>
        <taxon>Bacilli</taxon>
        <taxon>Bacillales</taxon>
        <taxon>Paenibacillaceae</taxon>
        <taxon>Paenibacillus</taxon>
    </lineage>
</organism>
<comment type="caution">
    <text evidence="1">The sequence shown here is derived from an EMBL/GenBank/DDBJ whole genome shotgun (WGS) entry which is preliminary data.</text>
</comment>
<evidence type="ECO:0000313" key="1">
    <source>
        <dbReference type="EMBL" id="CAH1190749.1"/>
    </source>
</evidence>
<keyword evidence="2" id="KW-1185">Reference proteome</keyword>
<proteinExistence type="predicted"/>
<sequence>MLLLLLSGCGTSNGKPAAQELNLVLAGMDGSDAVSFEGAAALLIGGQTVSESALYYGGKIEDHNKVSLYSLLPDEPGGTKAAALEGLNKLEQSRSATPAYYTRLEKKDGEWLMQSSSPESGAGNPLTALNPLRQLEELEQLEKQVTEETGSARGSKVLRIKLSPGEAKRQLKAQLEREMQAIRPAAGNAQDTAGQRSEVTTAMNTLWAQKEKELQQKLAQAEISSVYFLKVDTKRNLPKRLTWTRTVSHPASGDPAEVETYVTKVDFYGYH</sequence>
<name>A0ABM9BN23_9BACL</name>
<gene>
    <name evidence="1" type="ORF">PAECIP111892_00323</name>
</gene>